<keyword evidence="2" id="KW-1185">Reference proteome</keyword>
<gene>
    <name evidence="1" type="ORF">DFH08DRAFT_907160</name>
</gene>
<protein>
    <submittedName>
        <fullName evidence="1">Uncharacterized protein</fullName>
    </submittedName>
</protein>
<dbReference type="AlphaFoldDB" id="A0AAD6YXI5"/>
<reference evidence="1" key="1">
    <citation type="submission" date="2023-03" db="EMBL/GenBank/DDBJ databases">
        <title>Massive genome expansion in bonnet fungi (Mycena s.s.) driven by repeated elements and novel gene families across ecological guilds.</title>
        <authorList>
            <consortium name="Lawrence Berkeley National Laboratory"/>
            <person name="Harder C.B."/>
            <person name="Miyauchi S."/>
            <person name="Viragh M."/>
            <person name="Kuo A."/>
            <person name="Thoen E."/>
            <person name="Andreopoulos B."/>
            <person name="Lu D."/>
            <person name="Skrede I."/>
            <person name="Drula E."/>
            <person name="Henrissat B."/>
            <person name="Morin E."/>
            <person name="Kohler A."/>
            <person name="Barry K."/>
            <person name="LaButti K."/>
            <person name="Morin E."/>
            <person name="Salamov A."/>
            <person name="Lipzen A."/>
            <person name="Mereny Z."/>
            <person name="Hegedus B."/>
            <person name="Baldrian P."/>
            <person name="Stursova M."/>
            <person name="Weitz H."/>
            <person name="Taylor A."/>
            <person name="Grigoriev I.V."/>
            <person name="Nagy L.G."/>
            <person name="Martin F."/>
            <person name="Kauserud H."/>
        </authorList>
    </citation>
    <scope>NUCLEOTIDE SEQUENCE</scope>
    <source>
        <strain evidence="1">CBHHK002</strain>
    </source>
</reference>
<organism evidence="1 2">
    <name type="scientific">Mycena albidolilacea</name>
    <dbReference type="NCBI Taxonomy" id="1033008"/>
    <lineage>
        <taxon>Eukaryota</taxon>
        <taxon>Fungi</taxon>
        <taxon>Dikarya</taxon>
        <taxon>Basidiomycota</taxon>
        <taxon>Agaricomycotina</taxon>
        <taxon>Agaricomycetes</taxon>
        <taxon>Agaricomycetidae</taxon>
        <taxon>Agaricales</taxon>
        <taxon>Marasmiineae</taxon>
        <taxon>Mycenaceae</taxon>
        <taxon>Mycena</taxon>
    </lineage>
</organism>
<sequence>MFSAPPMARGRWFDVSAKLSFRLGPTIFRSNTQPRTLVPIAEPLGGSCDVDYDLWWSDARAQECRPRLMTNSWMRYHSNRVRYLNRRMSFESRHRAEAYKSWLAQANHIFAHLETTSHLEDYMCATRVIFTLRCVPDPSNTRDPEGFLFICPPEDFRAGDWLRWPDCPAYWTLDSSGASRLSAEDARILGFPIIHIETTMTGLSWDDAVYDKLRLFHQHRAFDPVTEEAARHLRYLLFKLSPNVATALACGEDTKNRYECDMKNVELCREFGHYMG</sequence>
<evidence type="ECO:0000313" key="1">
    <source>
        <dbReference type="EMBL" id="KAJ7301240.1"/>
    </source>
</evidence>
<dbReference type="EMBL" id="JARIHO010000140">
    <property type="protein sequence ID" value="KAJ7301240.1"/>
    <property type="molecule type" value="Genomic_DNA"/>
</dbReference>
<accession>A0AAD6YXI5</accession>
<proteinExistence type="predicted"/>
<dbReference type="Proteomes" id="UP001218218">
    <property type="component" value="Unassembled WGS sequence"/>
</dbReference>
<name>A0AAD6YXI5_9AGAR</name>
<comment type="caution">
    <text evidence="1">The sequence shown here is derived from an EMBL/GenBank/DDBJ whole genome shotgun (WGS) entry which is preliminary data.</text>
</comment>
<evidence type="ECO:0000313" key="2">
    <source>
        <dbReference type="Proteomes" id="UP001218218"/>
    </source>
</evidence>